<comment type="function">
    <text evidence="9">Catalyzes the thermodynamically favored C-C bond cleavage of (2R,3S)-2-methylisocitrate to yield pyruvate and succinate.</text>
</comment>
<dbReference type="GO" id="GO:0046421">
    <property type="term" value="F:methylisocitrate lyase activity"/>
    <property type="evidence" value="ECO:0007669"/>
    <property type="project" value="UniProtKB-EC"/>
</dbReference>
<dbReference type="InterPro" id="IPR015813">
    <property type="entry name" value="Pyrv/PenolPyrv_kinase-like_dom"/>
</dbReference>
<evidence type="ECO:0000256" key="7">
    <source>
        <dbReference type="ARBA" id="ARBA00044762"/>
    </source>
</evidence>
<dbReference type="InterPro" id="IPR039556">
    <property type="entry name" value="ICL/PEPM"/>
</dbReference>
<dbReference type="GO" id="GO:0016740">
    <property type="term" value="F:transferase activity"/>
    <property type="evidence" value="ECO:0007669"/>
    <property type="project" value="UniProtKB-KW"/>
</dbReference>
<sequence>MTYLVGKDLPQTPAGQRFRALLNKPGIMQIPGAHNGQAALQAKDNGFQALYLSGAAMSASMGMPDLGIITIEDACFFIRQIARASGLPLLVDGDTGYGEVLNVMHMVRSFEDAGAAAVHIEDQILPKKCGHLNNKKLATPQEMAQKVAAAAKARRDMVIIARTDAASSEGLDGAVARARLYYEAGADAIFPEALTSEDMFREFVRRMPDVPLLANMTEFGRSPYFTASQFEDMGYRMVIWPVSSLRAANKAQDDLYKTIARTGGTQEMLPRMQTREELYKTIRYYDYESLDAGIVATVLPHIGQADRNAA</sequence>
<comment type="catalytic activity">
    <reaction evidence="1 9">
        <text>(2S,3R)-3-hydroxybutane-1,2,3-tricarboxylate = pyruvate + succinate</text>
        <dbReference type="Rhea" id="RHEA:16809"/>
        <dbReference type="ChEBI" id="CHEBI:15361"/>
        <dbReference type="ChEBI" id="CHEBI:30031"/>
        <dbReference type="ChEBI" id="CHEBI:57429"/>
        <dbReference type="EC" id="4.1.3.30"/>
    </reaction>
</comment>
<evidence type="ECO:0000313" key="11">
    <source>
        <dbReference type="Proteomes" id="UP000195633"/>
    </source>
</evidence>
<dbReference type="PANTHER" id="PTHR42905">
    <property type="entry name" value="PHOSPHOENOLPYRUVATE CARBOXYLASE"/>
    <property type="match status" value="1"/>
</dbReference>
<evidence type="ECO:0000256" key="5">
    <source>
        <dbReference type="ARBA" id="ARBA00022842"/>
    </source>
</evidence>
<evidence type="ECO:0000256" key="6">
    <source>
        <dbReference type="ARBA" id="ARBA00023239"/>
    </source>
</evidence>
<organism evidence="10 11">
    <name type="scientific">Acetobacter ascendens</name>
    <dbReference type="NCBI Taxonomy" id="481146"/>
    <lineage>
        <taxon>Bacteria</taxon>
        <taxon>Pseudomonadati</taxon>
        <taxon>Pseudomonadota</taxon>
        <taxon>Alphaproteobacteria</taxon>
        <taxon>Acetobacterales</taxon>
        <taxon>Acetobacteraceae</taxon>
        <taxon>Acetobacter</taxon>
    </lineage>
</organism>
<evidence type="ECO:0000256" key="3">
    <source>
        <dbReference type="ARBA" id="ARBA00009282"/>
    </source>
</evidence>
<dbReference type="Gene3D" id="3.20.20.60">
    <property type="entry name" value="Phosphoenolpyruvate-binding domains"/>
    <property type="match status" value="1"/>
</dbReference>
<evidence type="ECO:0000256" key="1">
    <source>
        <dbReference type="ARBA" id="ARBA00001050"/>
    </source>
</evidence>
<dbReference type="AlphaFoldDB" id="A0A1Y0V1D0"/>
<gene>
    <name evidence="10" type="ORF">S101447_00814</name>
</gene>
<dbReference type="Proteomes" id="UP000195633">
    <property type="component" value="Chromosome"/>
</dbReference>
<keyword evidence="6 9" id="KW-0456">Lyase</keyword>
<dbReference type="Pfam" id="PF13714">
    <property type="entry name" value="PEP_mutase"/>
    <property type="match status" value="1"/>
</dbReference>
<comment type="subunit">
    <text evidence="7">Homotetramer; dimer of dimers.</text>
</comment>
<evidence type="ECO:0000256" key="2">
    <source>
        <dbReference type="ARBA" id="ARBA00001946"/>
    </source>
</evidence>
<evidence type="ECO:0000256" key="8">
    <source>
        <dbReference type="ARBA" id="ARBA00057039"/>
    </source>
</evidence>
<dbReference type="GO" id="GO:0046872">
    <property type="term" value="F:metal ion binding"/>
    <property type="evidence" value="ECO:0007669"/>
    <property type="project" value="UniProtKB-KW"/>
</dbReference>
<dbReference type="InterPro" id="IPR012695">
    <property type="entry name" value="PrpB"/>
</dbReference>
<dbReference type="GO" id="GO:0019629">
    <property type="term" value="P:propionate catabolic process, 2-methylcitrate cycle"/>
    <property type="evidence" value="ECO:0007669"/>
    <property type="project" value="InterPro"/>
</dbReference>
<dbReference type="PANTHER" id="PTHR42905:SF5">
    <property type="entry name" value="CARBOXYVINYL-CARBOXYPHOSPHONATE PHOSPHORYLMUTASE, CHLOROPLASTIC"/>
    <property type="match status" value="1"/>
</dbReference>
<dbReference type="STRING" id="481146.A4S02_10355"/>
<evidence type="ECO:0000256" key="9">
    <source>
        <dbReference type="RuleBase" id="RU361121"/>
    </source>
</evidence>
<reference evidence="10 11" key="1">
    <citation type="submission" date="2017-05" db="EMBL/GenBank/DDBJ databases">
        <title>Genome sequence of Acetobacter pasteurianus subsp. ascendens strain SRCM101447.</title>
        <authorList>
            <person name="Cho S.H."/>
        </authorList>
    </citation>
    <scope>NUCLEOTIDE SEQUENCE [LARGE SCALE GENOMIC DNA]</scope>
    <source>
        <strain evidence="10 11">SRCM101447</strain>
    </source>
</reference>
<dbReference type="InterPro" id="IPR040442">
    <property type="entry name" value="Pyrv_kinase-like_dom_sf"/>
</dbReference>
<accession>A0A1Y0V1D0</accession>
<dbReference type="PROSITE" id="PS00161">
    <property type="entry name" value="ISOCITRATE_LYASE"/>
    <property type="match status" value="1"/>
</dbReference>
<protein>
    <recommendedName>
        <fullName evidence="9">Methylisocitrate lyase</fullName>
        <ecNumber evidence="9">4.1.3.30</ecNumber>
    </recommendedName>
</protein>
<dbReference type="EMBL" id="CP021524">
    <property type="protein sequence ID" value="ARW09916.1"/>
    <property type="molecule type" value="Genomic_DNA"/>
</dbReference>
<evidence type="ECO:0000256" key="4">
    <source>
        <dbReference type="ARBA" id="ARBA00022723"/>
    </source>
</evidence>
<evidence type="ECO:0000313" key="10">
    <source>
        <dbReference type="EMBL" id="ARW09916.1"/>
    </source>
</evidence>
<dbReference type="FunFam" id="3.20.20.60:FF:000009">
    <property type="entry name" value="2-methylisocitrate lyase"/>
    <property type="match status" value="1"/>
</dbReference>
<name>A0A1Y0V1D0_9PROT</name>
<dbReference type="NCBIfam" id="TIGR02317">
    <property type="entry name" value="prpB"/>
    <property type="match status" value="1"/>
</dbReference>
<dbReference type="RefSeq" id="WP_087635415.1">
    <property type="nucleotide sequence ID" value="NZ_CP021524.1"/>
</dbReference>
<dbReference type="CDD" id="cd00377">
    <property type="entry name" value="ICL_PEPM"/>
    <property type="match status" value="1"/>
</dbReference>
<proteinExistence type="inferred from homology"/>
<dbReference type="SUPFAM" id="SSF51621">
    <property type="entry name" value="Phosphoenolpyruvate/pyruvate domain"/>
    <property type="match status" value="1"/>
</dbReference>
<dbReference type="InterPro" id="IPR018523">
    <property type="entry name" value="Isocitrate_lyase_ph_CS"/>
</dbReference>
<keyword evidence="4" id="KW-0479">Metal-binding</keyword>
<comment type="similarity">
    <text evidence="3 9">Belongs to the isocitrate lyase/PEP mutase superfamily. Methylisocitrate lyase family.</text>
</comment>
<comment type="pathway">
    <text evidence="9">Organic acid metabolism; propanoate degradation.</text>
</comment>
<keyword evidence="10" id="KW-0808">Transferase</keyword>
<comment type="cofactor">
    <cofactor evidence="2">
        <name>Mg(2+)</name>
        <dbReference type="ChEBI" id="CHEBI:18420"/>
    </cofactor>
</comment>
<comment type="function">
    <text evidence="8">Involved in the catabolism of short chain fatty acids (SCFA) via the 2-methylcitrate cycle I (propionate degradation route). Catalyzes the thermodynamically favored C-C bond cleavage of (2R,3S)-2-methylisocitrate to yield pyruvate and succinate via an alpha-carboxy-carbanion intermediate.</text>
</comment>
<keyword evidence="5" id="KW-0460">Magnesium</keyword>
<dbReference type="UniPathway" id="UPA00946"/>
<dbReference type="EC" id="4.1.3.30" evidence="9"/>